<feature type="domain" description="Carrier" evidence="7">
    <location>
        <begin position="488"/>
        <end position="563"/>
    </location>
</feature>
<evidence type="ECO:0000256" key="1">
    <source>
        <dbReference type="ARBA" id="ARBA00001957"/>
    </source>
</evidence>
<dbReference type="SUPFAM" id="SSF47336">
    <property type="entry name" value="ACP-like"/>
    <property type="match status" value="3"/>
</dbReference>
<dbReference type="Pfam" id="PF13193">
    <property type="entry name" value="AMP-binding_C"/>
    <property type="match status" value="3"/>
</dbReference>
<dbReference type="EMBL" id="AP022314">
    <property type="protein sequence ID" value="BBU22240.1"/>
    <property type="molecule type" value="Genomic_DNA"/>
</dbReference>
<dbReference type="PANTHER" id="PTHR45527:SF1">
    <property type="entry name" value="FATTY ACID SYNTHASE"/>
    <property type="match status" value="1"/>
</dbReference>
<dbReference type="InterPro" id="IPR006162">
    <property type="entry name" value="Ppantetheine_attach_site"/>
</dbReference>
<dbReference type="CDD" id="cd19540">
    <property type="entry name" value="LCL_NRPS-like"/>
    <property type="match status" value="2"/>
</dbReference>
<comment type="cofactor">
    <cofactor evidence="1">
        <name>pantetheine 4'-phosphate</name>
        <dbReference type="ChEBI" id="CHEBI:47942"/>
    </cofactor>
</comment>
<dbReference type="GO" id="GO:0008610">
    <property type="term" value="P:lipid biosynthetic process"/>
    <property type="evidence" value="ECO:0007669"/>
    <property type="project" value="UniProtKB-ARBA"/>
</dbReference>
<dbReference type="PROSITE" id="PS50075">
    <property type="entry name" value="CARRIER"/>
    <property type="match status" value="3"/>
</dbReference>
<dbReference type="InterPro" id="IPR000873">
    <property type="entry name" value="AMP-dep_synth/lig_dom"/>
</dbReference>
<dbReference type="InterPro" id="IPR042099">
    <property type="entry name" value="ANL_N_sf"/>
</dbReference>
<dbReference type="FunFam" id="3.30.300.30:FF:000010">
    <property type="entry name" value="Enterobactin synthetase component F"/>
    <property type="match status" value="3"/>
</dbReference>
<dbReference type="SUPFAM" id="SSF56801">
    <property type="entry name" value="Acetyl-CoA synthetase-like"/>
    <property type="match status" value="4"/>
</dbReference>
<dbReference type="Pfam" id="PF00501">
    <property type="entry name" value="AMP-binding"/>
    <property type="match status" value="4"/>
</dbReference>
<dbReference type="Gene3D" id="3.30.300.30">
    <property type="match status" value="3"/>
</dbReference>
<dbReference type="GO" id="GO:0003824">
    <property type="term" value="F:catalytic activity"/>
    <property type="evidence" value="ECO:0007669"/>
    <property type="project" value="InterPro"/>
</dbReference>
<evidence type="ECO:0000259" key="7">
    <source>
        <dbReference type="PROSITE" id="PS50075"/>
    </source>
</evidence>
<dbReference type="SMART" id="SM00823">
    <property type="entry name" value="PKS_PP"/>
    <property type="match status" value="3"/>
</dbReference>
<dbReference type="Gene3D" id="3.40.50.980">
    <property type="match status" value="4"/>
</dbReference>
<dbReference type="PROSITE" id="PS00012">
    <property type="entry name" value="PHOSPHOPANTETHEINE"/>
    <property type="match status" value="3"/>
</dbReference>
<dbReference type="Gene3D" id="3.40.50.12780">
    <property type="entry name" value="N-terminal domain of ligase-like"/>
    <property type="match status" value="2"/>
</dbReference>
<dbReference type="Gene3D" id="3.30.559.10">
    <property type="entry name" value="Chloramphenicol acetyltransferase-like domain"/>
    <property type="match status" value="4"/>
</dbReference>
<dbReference type="GO" id="GO:0017000">
    <property type="term" value="P:antibiotic biosynthetic process"/>
    <property type="evidence" value="ECO:0007669"/>
    <property type="project" value="UniProtKB-KW"/>
</dbReference>
<dbReference type="InterPro" id="IPR001242">
    <property type="entry name" value="Condensation_dom"/>
</dbReference>
<keyword evidence="5" id="KW-0677">Repeat</keyword>
<dbReference type="InterPro" id="IPR010071">
    <property type="entry name" value="AA_adenyl_dom"/>
</dbReference>
<dbReference type="FunFam" id="2.30.38.10:FF:000001">
    <property type="entry name" value="Non-ribosomal peptide synthetase PvdI"/>
    <property type="match status" value="2"/>
</dbReference>
<protein>
    <recommendedName>
        <fullName evidence="7">Carrier domain-containing protein</fullName>
    </recommendedName>
</protein>
<accession>A0AAD1M1A5</accession>
<dbReference type="Proteomes" id="UP000464624">
    <property type="component" value="Chromosome"/>
</dbReference>
<dbReference type="Gene3D" id="3.30.559.30">
    <property type="entry name" value="Nonribosomal peptide synthetase, condensation domain"/>
    <property type="match status" value="4"/>
</dbReference>
<dbReference type="GO" id="GO:0005829">
    <property type="term" value="C:cytosol"/>
    <property type="evidence" value="ECO:0007669"/>
    <property type="project" value="TreeGrafter"/>
</dbReference>
<dbReference type="InterPro" id="IPR020806">
    <property type="entry name" value="PKS_PP-bd"/>
</dbReference>
<sequence length="3927" mass="417586">MSIPEVFAAQAQRTPEAVALMCGERGWTYRELDERANRLAHLLAGNRASPEACVALLLSRSAEAVAAILAVLKTGAAYLPIDPALPADRIGFMLADAAPVAVITTADLVDRLPPSDLVVIDVDDPRIQAYPCTALPAPAPSDVAYLIYTSGTTGLPKGVAVTHRSVTQLLASLDTHLPAGVWSHCHSLAFDVSVWEIFGALLRGGRLVVIPESVARSPQDLHGVLASERVGVLTETPSAVALLSPEGLESLALVVAGEACPAEVVDRWAPGRVMVNAYGPTETTMCVAVSAPLAPGSGAPPIGSPVGGAALFVLDRWLRPVPPGVVGELYVAGGGLAYGYVRRNALTASRFVACPFGRPGARMYRTGDLVCWRADGQLQYQGRADEQVKIRGYRIELGEIQAALAGLNGVEQAAVLAREDRPGDKRLIAYITGTAEPAQVRSTLAEQLPEYMIPAAVVPLPQLPLTPNGKLDTRALPAPDHVAGGYRAPGNAVEEIVAGIYAQVFGLERVGVDESFTDLGGDSLSAMRVIAALNASVNAELSVRAVFESPTVAQLASRIGAGASRLPRLMAVERPAVVPLSFAQQRVWFIDQLQGPSPVHNIAAALRLTGGLDVAALGAALGDVLARHESLRTVFPTVEGTPQQLVIPSERADFGWHVVEASGWSASQLEEEIGAVARYPFNLDSEIPLRARIFRVADEEHVLVVVVHHIAADGWSLTPLVRDLGVAYASRRAGRAPDWDPLPVQYADYTLWQRQHLGDLDDRDSPIAAQLAYWEQALAGLPEHLDLPTDRPYPAVADQRGATVAVDWPAEMQQQITRLAREHNATSFMVIQAALAVLLSKLSAGTDVAIGFPIAGRRDPALDELVGFFVNTLVLRVDLAGDPSVAELLDQVRRRSLAAYEHQDVPFEALVERLNPARSLTHHPLVQVMLAWQNLPWQDSPGLTLGDLEVVPLPVESRSARMDLVFNLAERWTETGEPAGIGGGVEFRTDVFDPVNVEALIDRLARVVAAMTAEPEQRLSGIDVVDADEHACLQQWGNRAVLTTPAGPAVSIPELFAAQVARAPEAVAVRCDGRSMTYRELEGSANRLAHLLAAHGAGPGQCVGLLMQRSAEAVTAILAILKTGAAYVPIDAAHPRARIEFLLADAAPVAVLTIAPLADRLDGFDVPVIDADDPRTQAYPGTGLPAPDPDDVAYLIYTSGTTGVPKGVAVTHRNATGLVASLDEYLPAGVWAHGHSLAFDVSVWEMFGALLRGGRLVVVPEPVARSPQDFHDLLVGEQVGVLTETPSAAAVLPEEGLGSLALVVAGEACPAEVVDRWATGRVMLNAYGPTETTMCVAISAPLEPGAGAPPIGSPVPRAALFVLDHWLRPVPPGVVGELYVAGAGLGIGYWRRAALTGSRFVACPFGGAGSRMYRSGDLVRWRGDGQLDYLGRADEQVKIRGYRIELGEVQAALSTLDGVEQAAVIAREDRPGDKRLVGYFTGAADPAELRAQLARRLPGYMIPAAVVVLDALPLTVNGKLDTRALPAPEYTADKYRAPTNAVEEILAGIYAQILGLERVGVDDSFFDLGGDSISAMRLIAAVNSSVDADVSVRTVFEAPTVAQLASRVSVGVGRLPRLVAMQRPAVVPLSFAQQRLWFLDQLQGPSPVYNLAAALRLRGRLDADALGRALADVVARHESLRTLFPAPDGVAQQAVLPADEPPDFGWQLIDATGWPASRLDEAVNSAARYTFDLSAEIPLRAQLFRVSDDEHVLVVVVHHIAADGWSITPLVRDLGEAYTSRRAGRAPDWDQLPVQYADYTLWQRAQLGDLDDSDSPIAAQLGYWEQALAGLPERLQLPTDRPYPPVADQRGAAVAIDWPADLQQRVARLAREHNATSFMVLAAGLAVLLSKLSASTDVAVGFPIAGRRDPALEGLVGLFVNTLVLRVDLAGDPSAAELLAQVRSRSVAGYEHQDVPFEALVERLNPSRSLTHHPLVQVALAWQNLPWQDPAAGLTLGDLEAAPLPVNTQTARMDMTFSLAERWSETGEPAGIGGAVEFRTDVFDAASVEALIERFRRVLTALTADPTRRLSSVDLLDDAEHARLDVLGNRAVLGRPDPTPASVPEVFAAQVTRNPEAVALRCGERSWSYLEVDQAANRLAHLLAGHGARPGTCVALLMPRSAEAVVAIVAVLKTGAAYLPIEPALPTARIEFILADAAPVAVITTTDLAGRLAGHDAVVIDANDPAVDRQPSTALPLPDPDDVAYLIYTSGTTGAPKSVAIAHRSVTALLGSLDADLPCPGVWSHWHSLAFDVSVWEIFGALLRGGRLVVIPESVTRSPDDVHDVLVNERVEVLTATPSAVAILSPEGLESVAVVTAGEACPSEVVDRWAIDRVMVNAYGPTETTMCVAISAPLAAGSGAPPIGSPVAGAALFVLDGSLRPVPAGVVGELYVAGHGVGHGYVKRSGLTASRFVACPFGPAGLRMYRTGDLVRWRADGQLDYLGRADEQVKIRGYRIELGEIQSALSELDGVEQAVVIAREDRPGDNRLVGYVTGSADPSRTRERLAERLPAYMIPAAVVGLSELPLTPNGKLDKRALPAPEYGGAEYRAPGNAIEETLAGIYADVLGLERVGVDESFFDLGGDSISSMQVVARARAAGLTCRPRDVFVEQTVARLARVTAPATGHTDLVDEGVGEVAPTPIMRWLAGVDGPVDQFNQTMLVQAPAGATEADVAALLQALLDRHAMLRAHADDPHAGDWSLTVPEPGSLDARACLHTVDVLSDDALIAARSRLNPAAGMMLSALWAADAGQLVLVIHHLVVDAVSWRILLEDLNTAWFQHRSGQPTTLPATGTSYARWASLLTEYAHRPDVVNQADSWKQLATAPAVLPAVRPELDTFATAGHLSAWLDSDTTGLLLAEASTAFHAGVHELLLIALALAVAEFVGNGAVPVGIDVEGHGRHEELAPDIDLSRTVGWFTTKHPVSLAVGGLSWAQVAAGEAALGALIKDAKEQLRALPHPLSYGALRYLNPDVELAGSDPPIGFNYLGRLGVAAEASDESWRLSRDGVSLDAAAAIPMPLVHTVELNAGIVDTDSGAQLYADWMWAPSSFDRAAVDRLSRLWLQALAGICAHVRAGGGGLTPSDIAPARLTQPQIDELQRHYAIADVLPLTPLQRGLLFHAGTVQGGDDVYAVQMQLTLSGELDPDRLHQAVQTVVDRHPNLVAWFCDHFEEPVQIIPAAPVAPWSYVDLSAGPDAERDVEAQIQRVCAAEHVAVSDLAREPGLRVALIRIAADQHRLVLTNHHIVLDGWSLPILLGEIFASYQGQRLPAAGSYRRFVAWLAERDLEAARAAWRQVLAGFDTPTLVAPPNRLGQGSRGVRSARLPAQTTRAVSELARSHHTTVNTVLQGAFAQLLMWLTGQQDVAFGIAVSGRPADVVGAESMVGLLINTVPARARLAATTTTAELLDQLQTAHNQTLEHQHLGLPEIHRLTGHDQLFDTLFAYENYPVDAVALGGDHQPVVTRVSIEESTHYPLTVVALPGAQLGLRIEYDADVFGADHIETLLERFARLLTAMTAEPTRPLASIDVLDATEHARLDEVGNRMVLTGSAFTPASIPELFAAQVERTPHAVALSDGQRSMTYRQLDQAANRLAHLLAAHGAGPGEFVALLLSRSAHAVTAILAVLKTGAAYLPIDPGHPPARIDFMVDDANPVAALTTAQLASRLDRHHLLVVDVDDPRIAAQPSTALPAPSPDDVAYLIYTSGTTGVPKGVAVTHHNVTQLLTSLDPGLPRPGVWSQWHSFAFDVSVWEIFGALLHGGRLVVVPEAVGASAEDFHRLLAAEHVTVLNQTPSAAMVLPSDGLESAALVVAGEACTAEVADRWAPGRVMINAYGPTETTVYASVSAPLAPGTGAVPIGSPVPGAALFVLDGWLRPVPPAWWASCMSPAPG</sequence>
<dbReference type="KEGG" id="mxe:MYXE_20300"/>
<evidence type="ECO:0000256" key="4">
    <source>
        <dbReference type="ARBA" id="ARBA00022553"/>
    </source>
</evidence>
<reference evidence="8 9" key="1">
    <citation type="submission" date="2019-12" db="EMBL/GenBank/DDBJ databases">
        <title>Complete genome sequence of Mycolicibacterium xenopi str. JCM15661T.</title>
        <authorList>
            <person name="Yoshida M."/>
            <person name="Fukano H."/>
            <person name="Asakura T."/>
            <person name="Hoshino Y."/>
        </authorList>
    </citation>
    <scope>NUCLEOTIDE SEQUENCE [LARGE SCALE GENOMIC DNA]</scope>
    <source>
        <strain evidence="8 9">JCM 15661T</strain>
    </source>
</reference>
<dbReference type="InterPro" id="IPR020845">
    <property type="entry name" value="AMP-binding_CS"/>
</dbReference>
<dbReference type="Gene3D" id="1.10.1200.10">
    <property type="entry name" value="ACP-like"/>
    <property type="match status" value="3"/>
</dbReference>
<dbReference type="NCBIfam" id="TIGR01733">
    <property type="entry name" value="AA-adenyl-dom"/>
    <property type="match status" value="3"/>
</dbReference>
<dbReference type="FunFam" id="1.10.1200.10:FF:000005">
    <property type="entry name" value="Nonribosomal peptide synthetase 1"/>
    <property type="match status" value="3"/>
</dbReference>
<proteinExistence type="inferred from homology"/>
<evidence type="ECO:0000256" key="6">
    <source>
        <dbReference type="ARBA" id="ARBA00023194"/>
    </source>
</evidence>
<dbReference type="GO" id="GO:0044550">
    <property type="term" value="P:secondary metabolite biosynthetic process"/>
    <property type="evidence" value="ECO:0007669"/>
    <property type="project" value="UniProtKB-ARBA"/>
</dbReference>
<evidence type="ECO:0000256" key="2">
    <source>
        <dbReference type="ARBA" id="ARBA00006432"/>
    </source>
</evidence>
<dbReference type="Pfam" id="PF00550">
    <property type="entry name" value="PP-binding"/>
    <property type="match status" value="3"/>
</dbReference>
<keyword evidence="6" id="KW-0045">Antibiotic biosynthesis</keyword>
<dbReference type="GO" id="GO:0043041">
    <property type="term" value="P:amino acid activation for nonribosomal peptide biosynthetic process"/>
    <property type="evidence" value="ECO:0007669"/>
    <property type="project" value="TreeGrafter"/>
</dbReference>
<feature type="domain" description="Carrier" evidence="7">
    <location>
        <begin position="1537"/>
        <end position="1612"/>
    </location>
</feature>
<dbReference type="GO" id="GO:0031177">
    <property type="term" value="F:phosphopantetheine binding"/>
    <property type="evidence" value="ECO:0007669"/>
    <property type="project" value="InterPro"/>
</dbReference>
<evidence type="ECO:0000313" key="9">
    <source>
        <dbReference type="Proteomes" id="UP000464624"/>
    </source>
</evidence>
<dbReference type="NCBIfam" id="TIGR01720">
    <property type="entry name" value="NRPS-para261"/>
    <property type="match status" value="1"/>
</dbReference>
<comment type="similarity">
    <text evidence="2">Belongs to the ATP-dependent AMP-binding enzyme family.</text>
</comment>
<evidence type="ECO:0000313" key="8">
    <source>
        <dbReference type="EMBL" id="BBU22240.1"/>
    </source>
</evidence>
<name>A0AAD1M1A5_MYCXE</name>
<keyword evidence="3" id="KW-0596">Phosphopantetheine</keyword>
<dbReference type="FunFam" id="3.30.559.10:FF:000012">
    <property type="entry name" value="Non-ribosomal peptide synthetase"/>
    <property type="match status" value="2"/>
</dbReference>
<dbReference type="NCBIfam" id="NF003417">
    <property type="entry name" value="PRK04813.1"/>
    <property type="match status" value="4"/>
</dbReference>
<dbReference type="PROSITE" id="PS00455">
    <property type="entry name" value="AMP_BINDING"/>
    <property type="match status" value="4"/>
</dbReference>
<feature type="domain" description="Carrier" evidence="7">
    <location>
        <begin position="2589"/>
        <end position="2663"/>
    </location>
</feature>
<dbReference type="InterPro" id="IPR010060">
    <property type="entry name" value="NRPS_synth"/>
</dbReference>
<dbReference type="InterPro" id="IPR025110">
    <property type="entry name" value="AMP-bd_C"/>
</dbReference>
<dbReference type="FunFam" id="3.40.50.980:FF:000001">
    <property type="entry name" value="Non-ribosomal peptide synthetase"/>
    <property type="match status" value="4"/>
</dbReference>
<dbReference type="Pfam" id="PF00668">
    <property type="entry name" value="Condensation"/>
    <property type="match status" value="4"/>
</dbReference>
<dbReference type="InterPro" id="IPR023213">
    <property type="entry name" value="CAT-like_dom_sf"/>
</dbReference>
<dbReference type="InterPro" id="IPR045851">
    <property type="entry name" value="AMP-bd_C_sf"/>
</dbReference>
<dbReference type="SMART" id="SM01294">
    <property type="entry name" value="PKS_PP_betabranch"/>
    <property type="match status" value="1"/>
</dbReference>
<gene>
    <name evidence="8" type="ORF">MYXE_20300</name>
</gene>
<dbReference type="InterPro" id="IPR036736">
    <property type="entry name" value="ACP-like_sf"/>
</dbReference>
<evidence type="ECO:0000256" key="3">
    <source>
        <dbReference type="ARBA" id="ARBA00022450"/>
    </source>
</evidence>
<keyword evidence="4" id="KW-0597">Phosphoprotein</keyword>
<dbReference type="PANTHER" id="PTHR45527">
    <property type="entry name" value="NONRIBOSOMAL PEPTIDE SYNTHETASE"/>
    <property type="match status" value="1"/>
</dbReference>
<dbReference type="CDD" id="cd19543">
    <property type="entry name" value="DCL_NRPS"/>
    <property type="match status" value="1"/>
</dbReference>
<dbReference type="SUPFAM" id="SSF52777">
    <property type="entry name" value="CoA-dependent acyltransferases"/>
    <property type="match status" value="8"/>
</dbReference>
<dbReference type="InterPro" id="IPR009081">
    <property type="entry name" value="PP-bd_ACP"/>
</dbReference>
<dbReference type="FunFam" id="3.40.50.12780:FF:000012">
    <property type="entry name" value="Non-ribosomal peptide synthetase"/>
    <property type="match status" value="3"/>
</dbReference>
<evidence type="ECO:0000256" key="5">
    <source>
        <dbReference type="ARBA" id="ARBA00022737"/>
    </source>
</evidence>
<dbReference type="Gene3D" id="2.30.38.10">
    <property type="entry name" value="Luciferase, Domain 3"/>
    <property type="match status" value="1"/>
</dbReference>
<organism evidence="8 9">
    <name type="scientific">Mycobacterium xenopi</name>
    <dbReference type="NCBI Taxonomy" id="1789"/>
    <lineage>
        <taxon>Bacteria</taxon>
        <taxon>Bacillati</taxon>
        <taxon>Actinomycetota</taxon>
        <taxon>Actinomycetes</taxon>
        <taxon>Mycobacteriales</taxon>
        <taxon>Mycobacteriaceae</taxon>
        <taxon>Mycobacterium</taxon>
    </lineage>
</organism>